<keyword evidence="2" id="KW-0694">RNA-binding</keyword>
<evidence type="ECO:0000256" key="2">
    <source>
        <dbReference type="HAMAP-Rule" id="MF_00518"/>
    </source>
</evidence>
<dbReference type="PATRIC" id="fig|79604.3.peg.1506"/>
<dbReference type="Proteomes" id="UP000182975">
    <property type="component" value="Unassembled WGS sequence"/>
</dbReference>
<dbReference type="Gene3D" id="3.50.80.10">
    <property type="entry name" value="D-tyrosyl-tRNA(Tyr) deacylase"/>
    <property type="match status" value="1"/>
</dbReference>
<comment type="catalytic activity">
    <reaction evidence="2">
        <text>a D-aminoacyl-tRNA + H2O = a tRNA + a D-alpha-amino acid + H(+)</text>
        <dbReference type="Rhea" id="RHEA:13953"/>
        <dbReference type="Rhea" id="RHEA-COMP:10123"/>
        <dbReference type="Rhea" id="RHEA-COMP:10124"/>
        <dbReference type="ChEBI" id="CHEBI:15377"/>
        <dbReference type="ChEBI" id="CHEBI:15378"/>
        <dbReference type="ChEBI" id="CHEBI:59871"/>
        <dbReference type="ChEBI" id="CHEBI:78442"/>
        <dbReference type="ChEBI" id="CHEBI:79333"/>
        <dbReference type="EC" id="3.1.1.96"/>
    </reaction>
</comment>
<dbReference type="OrthoDB" id="9801395at2"/>
<dbReference type="EC" id="3.1.1.-" evidence="2"/>
<dbReference type="GO" id="GO:0106026">
    <property type="term" value="F:Gly-tRNA(Ala) deacylase activity"/>
    <property type="evidence" value="ECO:0007669"/>
    <property type="project" value="UniProtKB-UniRule"/>
</dbReference>
<dbReference type="EC" id="3.1.1.96" evidence="2"/>
<dbReference type="AlphaFoldDB" id="A0A172RZ76"/>
<evidence type="ECO:0000256" key="1">
    <source>
        <dbReference type="ARBA" id="ARBA00009673"/>
    </source>
</evidence>
<organism evidence="3 4">
    <name type="scientific">Denitrobacterium detoxificans</name>
    <dbReference type="NCBI Taxonomy" id="79604"/>
    <lineage>
        <taxon>Bacteria</taxon>
        <taxon>Bacillati</taxon>
        <taxon>Actinomycetota</taxon>
        <taxon>Coriobacteriia</taxon>
        <taxon>Eggerthellales</taxon>
        <taxon>Eggerthellaceae</taxon>
        <taxon>Denitrobacterium</taxon>
    </lineage>
</organism>
<comment type="similarity">
    <text evidence="1 2">Belongs to the DTD family.</text>
</comment>
<keyword evidence="2" id="KW-0820">tRNA-binding</keyword>
<dbReference type="InterPro" id="IPR023509">
    <property type="entry name" value="DTD-like_sf"/>
</dbReference>
<name>A0A172RZ76_9ACTN</name>
<comment type="subcellular location">
    <subcellularLocation>
        <location evidence="2">Cytoplasm</location>
    </subcellularLocation>
</comment>
<dbReference type="GO" id="GO:0019478">
    <property type="term" value="P:D-amino acid catabolic process"/>
    <property type="evidence" value="ECO:0007669"/>
    <property type="project" value="UniProtKB-UniRule"/>
</dbReference>
<dbReference type="GO" id="GO:0000049">
    <property type="term" value="F:tRNA binding"/>
    <property type="evidence" value="ECO:0007669"/>
    <property type="project" value="UniProtKB-UniRule"/>
</dbReference>
<dbReference type="InterPro" id="IPR003732">
    <property type="entry name" value="Daa-tRNA_deacyls_DTD"/>
</dbReference>
<keyword evidence="4" id="KW-1185">Reference proteome</keyword>
<protein>
    <recommendedName>
        <fullName evidence="2">D-aminoacyl-tRNA deacylase</fullName>
        <shortName evidence="2">DTD</shortName>
        <ecNumber evidence="2">3.1.1.96</ecNumber>
    </recommendedName>
    <alternativeName>
        <fullName evidence="2">Gly-tRNA(Ala) deacylase</fullName>
        <ecNumber evidence="2">3.1.1.-</ecNumber>
    </alternativeName>
</protein>
<dbReference type="SUPFAM" id="SSF69500">
    <property type="entry name" value="DTD-like"/>
    <property type="match status" value="1"/>
</dbReference>
<dbReference type="PANTHER" id="PTHR10472">
    <property type="entry name" value="D-TYROSYL-TRNA TYR DEACYLASE"/>
    <property type="match status" value="1"/>
</dbReference>
<dbReference type="GO" id="GO:0051500">
    <property type="term" value="F:D-tyrosyl-tRNA(Tyr) deacylase activity"/>
    <property type="evidence" value="ECO:0007669"/>
    <property type="project" value="TreeGrafter"/>
</dbReference>
<dbReference type="GO" id="GO:0043908">
    <property type="term" value="F:Ser(Gly)-tRNA(Ala) hydrolase activity"/>
    <property type="evidence" value="ECO:0007669"/>
    <property type="project" value="UniProtKB-UniRule"/>
</dbReference>
<sequence>MRALLQRVTSASVAIQDGTEGTFSGIIEGEPHRDISRGLVVFLGVGEDDSEAEAERLWRKISRLRIFDDENGKTNLSLADVNGEVLVVSQFTLYANCRRGNRPGFTEAGNPQKARELYRYFCQLAQNDLGIIAVGEFGADMHVSIENSGPFTIWLDTNEL</sequence>
<evidence type="ECO:0000313" key="3">
    <source>
        <dbReference type="EMBL" id="SEO74336.1"/>
    </source>
</evidence>
<proteinExistence type="inferred from homology"/>
<dbReference type="NCBIfam" id="TIGR00256">
    <property type="entry name" value="D-aminoacyl-tRNA deacylase"/>
    <property type="match status" value="1"/>
</dbReference>
<dbReference type="STRING" id="79604.AAY81_07470"/>
<dbReference type="HAMAP" id="MF_00518">
    <property type="entry name" value="Deacylase_Dtd"/>
    <property type="match status" value="1"/>
</dbReference>
<dbReference type="Pfam" id="PF02580">
    <property type="entry name" value="Tyr_Deacylase"/>
    <property type="match status" value="1"/>
</dbReference>
<feature type="short sequence motif" description="Gly-cisPro motif, important for rejection of L-amino acids" evidence="2">
    <location>
        <begin position="149"/>
        <end position="150"/>
    </location>
</feature>
<dbReference type="PANTHER" id="PTHR10472:SF5">
    <property type="entry name" value="D-AMINOACYL-TRNA DEACYLASE 1"/>
    <property type="match status" value="1"/>
</dbReference>
<comment type="catalytic activity">
    <reaction evidence="2">
        <text>glycyl-tRNA(Ala) + H2O = tRNA(Ala) + glycine + H(+)</text>
        <dbReference type="Rhea" id="RHEA:53744"/>
        <dbReference type="Rhea" id="RHEA-COMP:9657"/>
        <dbReference type="Rhea" id="RHEA-COMP:13640"/>
        <dbReference type="ChEBI" id="CHEBI:15377"/>
        <dbReference type="ChEBI" id="CHEBI:15378"/>
        <dbReference type="ChEBI" id="CHEBI:57305"/>
        <dbReference type="ChEBI" id="CHEBI:78442"/>
        <dbReference type="ChEBI" id="CHEBI:78522"/>
    </reaction>
</comment>
<accession>A0A172RZ76</accession>
<dbReference type="RefSeq" id="WP_066663381.1">
    <property type="nucleotide sequence ID" value="NZ_CP011402.1"/>
</dbReference>
<gene>
    <name evidence="2" type="primary">dtd</name>
    <name evidence="3" type="ORF">SAMN02910314_01059</name>
</gene>
<comment type="function">
    <text evidence="2">An aminoacyl-tRNA editing enzyme that deacylates mischarged D-aminoacyl-tRNAs. Also deacylates mischarged glycyl-tRNA(Ala), protecting cells against glycine mischarging by AlaRS. Acts via tRNA-based rather than protein-based catalysis; rejects L-amino acids rather than detecting D-amino acids in the active site. By recycling D-aminoacyl-tRNA to D-amino acids and free tRNA molecules, this enzyme counteracts the toxicity associated with the formation of D-aminoacyl-tRNA entities in vivo and helps enforce protein L-homochirality.</text>
</comment>
<keyword evidence="2" id="KW-0963">Cytoplasm</keyword>
<dbReference type="FunFam" id="3.50.80.10:FF:000001">
    <property type="entry name" value="D-aminoacyl-tRNA deacylase"/>
    <property type="match status" value="1"/>
</dbReference>
<reference evidence="4" key="1">
    <citation type="submission" date="2016-10" db="EMBL/GenBank/DDBJ databases">
        <authorList>
            <person name="Varghese N."/>
        </authorList>
    </citation>
    <scope>NUCLEOTIDE SEQUENCE [LARGE SCALE GENOMIC DNA]</scope>
    <source>
        <strain evidence="4">DSM 21843</strain>
    </source>
</reference>
<dbReference type="EMBL" id="FOEC01000005">
    <property type="protein sequence ID" value="SEO74336.1"/>
    <property type="molecule type" value="Genomic_DNA"/>
</dbReference>
<dbReference type="GO" id="GO:0005737">
    <property type="term" value="C:cytoplasm"/>
    <property type="evidence" value="ECO:0007669"/>
    <property type="project" value="UniProtKB-SubCell"/>
</dbReference>
<keyword evidence="2" id="KW-0378">Hydrolase</keyword>
<comment type="subunit">
    <text evidence="2">Homodimer.</text>
</comment>
<evidence type="ECO:0000313" key="4">
    <source>
        <dbReference type="Proteomes" id="UP000182975"/>
    </source>
</evidence>
<dbReference type="KEGG" id="ddt:AAY81_07470"/>
<comment type="domain">
    <text evidence="2">A Gly-cisPro motif from one monomer fits into the active site of the other monomer to allow specific chiral rejection of L-amino acids.</text>
</comment>